<dbReference type="Proteomes" id="UP000054721">
    <property type="component" value="Unassembled WGS sequence"/>
</dbReference>
<proteinExistence type="predicted"/>
<dbReference type="AlphaFoldDB" id="A0A0V1KMX0"/>
<organism evidence="1 2">
    <name type="scientific">Trichinella nativa</name>
    <dbReference type="NCBI Taxonomy" id="6335"/>
    <lineage>
        <taxon>Eukaryota</taxon>
        <taxon>Metazoa</taxon>
        <taxon>Ecdysozoa</taxon>
        <taxon>Nematoda</taxon>
        <taxon>Enoplea</taxon>
        <taxon>Dorylaimia</taxon>
        <taxon>Trichinellida</taxon>
        <taxon>Trichinellidae</taxon>
        <taxon>Trichinella</taxon>
    </lineage>
</organism>
<comment type="caution">
    <text evidence="1">The sequence shown here is derived from an EMBL/GenBank/DDBJ whole genome shotgun (WGS) entry which is preliminary data.</text>
</comment>
<accession>A0A0V1KMX0</accession>
<evidence type="ECO:0000313" key="1">
    <source>
        <dbReference type="EMBL" id="KRZ48747.1"/>
    </source>
</evidence>
<dbReference type="EMBL" id="JYDW01000368">
    <property type="protein sequence ID" value="KRZ48747.1"/>
    <property type="molecule type" value="Genomic_DNA"/>
</dbReference>
<name>A0A0V1KMX0_9BILA</name>
<keyword evidence="2" id="KW-1185">Reference proteome</keyword>
<protein>
    <submittedName>
        <fullName evidence="1">Uncharacterized protein</fullName>
    </submittedName>
</protein>
<evidence type="ECO:0000313" key="2">
    <source>
        <dbReference type="Proteomes" id="UP000054721"/>
    </source>
</evidence>
<sequence length="33" mass="3947">MLSLLFQEMLFLYKIRRLLSRSLTLIRAANFTS</sequence>
<gene>
    <name evidence="1" type="ORF">T02_1006</name>
</gene>
<reference evidence="1 2" key="1">
    <citation type="submission" date="2015-05" db="EMBL/GenBank/DDBJ databases">
        <title>Evolution of Trichinella species and genotypes.</title>
        <authorList>
            <person name="Korhonen P.K."/>
            <person name="Edoardo P."/>
            <person name="Giuseppe L.R."/>
            <person name="Gasser R.B."/>
        </authorList>
    </citation>
    <scope>NUCLEOTIDE SEQUENCE [LARGE SCALE GENOMIC DNA]</scope>
    <source>
        <strain evidence="1">ISS10</strain>
    </source>
</reference>